<accession>A0A6J8A845</accession>
<dbReference type="AlphaFoldDB" id="A0A6J8A845"/>
<dbReference type="OrthoDB" id="6071871at2759"/>
<keyword evidence="2" id="KW-1185">Reference proteome</keyword>
<evidence type="ECO:0000313" key="2">
    <source>
        <dbReference type="Proteomes" id="UP000507470"/>
    </source>
</evidence>
<dbReference type="EMBL" id="CACVKT020000809">
    <property type="protein sequence ID" value="CAC5363248.1"/>
    <property type="molecule type" value="Genomic_DNA"/>
</dbReference>
<proteinExistence type="predicted"/>
<name>A0A6J8A845_MYTCO</name>
<organism evidence="1 2">
    <name type="scientific">Mytilus coruscus</name>
    <name type="common">Sea mussel</name>
    <dbReference type="NCBI Taxonomy" id="42192"/>
    <lineage>
        <taxon>Eukaryota</taxon>
        <taxon>Metazoa</taxon>
        <taxon>Spiralia</taxon>
        <taxon>Lophotrochozoa</taxon>
        <taxon>Mollusca</taxon>
        <taxon>Bivalvia</taxon>
        <taxon>Autobranchia</taxon>
        <taxon>Pteriomorphia</taxon>
        <taxon>Mytilida</taxon>
        <taxon>Mytiloidea</taxon>
        <taxon>Mytilidae</taxon>
        <taxon>Mytilinae</taxon>
        <taxon>Mytilus</taxon>
    </lineage>
</organism>
<protein>
    <submittedName>
        <fullName evidence="1">Uncharacterized protein</fullName>
    </submittedName>
</protein>
<dbReference type="Proteomes" id="UP000507470">
    <property type="component" value="Unassembled WGS sequence"/>
</dbReference>
<reference evidence="1 2" key="1">
    <citation type="submission" date="2020-06" db="EMBL/GenBank/DDBJ databases">
        <authorList>
            <person name="Li R."/>
            <person name="Bekaert M."/>
        </authorList>
    </citation>
    <scope>NUCLEOTIDE SEQUENCE [LARGE SCALE GENOMIC DNA]</scope>
    <source>
        <strain evidence="2">wild</strain>
    </source>
</reference>
<sequence>MSPPVQFPKGWDIHHSENHWSNQQTILRFIDTILLSYIHEQRDRLNLPLKQPALAIFDVYAELSYYVEAASAKSLMTFFVDFDIRTRVELMLAALVDNVEDVYDGDAGEDDDPKPPIKASKMSLSAADNWGYAHRTEHSKSIYESDVKNGVWHATLAEESSYLTTFEAPFEEYFISNLEREIEALPGVKTVADDILVYGEGDTFEAANQPFKA</sequence>
<evidence type="ECO:0000313" key="1">
    <source>
        <dbReference type="EMBL" id="CAC5363248.1"/>
    </source>
</evidence>
<gene>
    <name evidence="1" type="ORF">MCOR_4745</name>
</gene>